<name>H5U3Y6_9ACTN</name>
<keyword evidence="10" id="KW-1185">Reference proteome</keyword>
<reference evidence="9 10" key="1">
    <citation type="submission" date="2012-02" db="EMBL/GenBank/DDBJ databases">
        <title>Whole genome shotgun sequence of Gordonia sputi NBRC 100414.</title>
        <authorList>
            <person name="Yoshida I."/>
            <person name="Hosoyama A."/>
            <person name="Tsuchikane K."/>
            <person name="Katsumata H."/>
            <person name="Yamazaki S."/>
            <person name="Fujita N."/>
        </authorList>
    </citation>
    <scope>NUCLEOTIDE SEQUENCE [LARGE SCALE GENOMIC DNA]</scope>
    <source>
        <strain evidence="9 10">NBRC 100414</strain>
    </source>
</reference>
<dbReference type="eggNOG" id="COG0842">
    <property type="taxonomic scope" value="Bacteria"/>
</dbReference>
<feature type="transmembrane region" description="Helical" evidence="6">
    <location>
        <begin position="184"/>
        <end position="209"/>
    </location>
</feature>
<feature type="domain" description="ABC transmembrane type-2" evidence="8">
    <location>
        <begin position="73"/>
        <end position="299"/>
    </location>
</feature>
<keyword evidence="6" id="KW-1003">Cell membrane</keyword>
<dbReference type="PANTHER" id="PTHR43229:SF2">
    <property type="entry name" value="NODULATION PROTEIN J"/>
    <property type="match status" value="1"/>
</dbReference>
<evidence type="ECO:0000313" key="10">
    <source>
        <dbReference type="Proteomes" id="UP000005845"/>
    </source>
</evidence>
<keyword evidence="6" id="KW-0813">Transport</keyword>
<feature type="transmembrane region" description="Helical" evidence="6">
    <location>
        <begin position="145"/>
        <end position="164"/>
    </location>
</feature>
<dbReference type="Pfam" id="PF01061">
    <property type="entry name" value="ABC2_membrane"/>
    <property type="match status" value="1"/>
</dbReference>
<feature type="transmembrane region" description="Helical" evidence="6">
    <location>
        <begin position="216"/>
        <end position="236"/>
    </location>
</feature>
<protein>
    <recommendedName>
        <fullName evidence="6">Transport permease protein</fullName>
    </recommendedName>
</protein>
<evidence type="ECO:0000259" key="8">
    <source>
        <dbReference type="PROSITE" id="PS51012"/>
    </source>
</evidence>
<evidence type="ECO:0000256" key="7">
    <source>
        <dbReference type="SAM" id="MobiDB-lite"/>
    </source>
</evidence>
<dbReference type="GO" id="GO:0140359">
    <property type="term" value="F:ABC-type transporter activity"/>
    <property type="evidence" value="ECO:0007669"/>
    <property type="project" value="InterPro"/>
</dbReference>
<feature type="transmembrane region" description="Helical" evidence="6">
    <location>
        <begin position="104"/>
        <end position="124"/>
    </location>
</feature>
<dbReference type="RefSeq" id="WP_005207510.1">
    <property type="nucleotide sequence ID" value="NZ_BAFC01000101.1"/>
</dbReference>
<accession>H5U3Y6</accession>
<sequence length="300" mass="31655">MSSTMDHTGSGVADPAAEATGNEVTGTEPTDTGASSGIDWPITPVDRVPFSQGLRQTFALARRGLLRMKHSPQQLFDVIIVPIVFTVMFANIFGGAVAGGVDNYLVLLVPGVLVSVAVTTSVVTGTQLREDIDSGVFDRLISMPIARIAPLAGLLTADTVRYVIASVMSLVVGICMGYRPESVIGVIAGVTLVVYAAFSLSWIFALLGVLLRKVSAIQGISMLVLMPMTFTSNAFVPTTTMPGWLQAIADVNPVSHLISAFRGLANEGQITSDVGWTLVGTTAILIVFVPLTLRAYLTRS</sequence>
<dbReference type="PANTHER" id="PTHR43229">
    <property type="entry name" value="NODULATION PROTEIN J"/>
    <property type="match status" value="1"/>
</dbReference>
<evidence type="ECO:0000256" key="2">
    <source>
        <dbReference type="ARBA" id="ARBA00022692"/>
    </source>
</evidence>
<evidence type="ECO:0000256" key="3">
    <source>
        <dbReference type="ARBA" id="ARBA00022989"/>
    </source>
</evidence>
<comment type="caution">
    <text evidence="9">The sequence shown here is derived from an EMBL/GenBank/DDBJ whole genome shotgun (WGS) entry which is preliminary data.</text>
</comment>
<dbReference type="InterPro" id="IPR013525">
    <property type="entry name" value="ABC2_TM"/>
</dbReference>
<evidence type="ECO:0000256" key="5">
    <source>
        <dbReference type="ARBA" id="ARBA00023251"/>
    </source>
</evidence>
<dbReference type="GO" id="GO:0043190">
    <property type="term" value="C:ATP-binding cassette (ABC) transporter complex"/>
    <property type="evidence" value="ECO:0007669"/>
    <property type="project" value="InterPro"/>
</dbReference>
<comment type="similarity">
    <text evidence="6">Belongs to the ABC-2 integral membrane protein family.</text>
</comment>
<evidence type="ECO:0000313" key="9">
    <source>
        <dbReference type="EMBL" id="GAB40444.1"/>
    </source>
</evidence>
<dbReference type="InterPro" id="IPR047817">
    <property type="entry name" value="ABC2_TM_bact-type"/>
</dbReference>
<dbReference type="Proteomes" id="UP000005845">
    <property type="component" value="Unassembled WGS sequence"/>
</dbReference>
<organism evidence="9 10">
    <name type="scientific">Gordonia sputi NBRC 100414</name>
    <dbReference type="NCBI Taxonomy" id="1089453"/>
    <lineage>
        <taxon>Bacteria</taxon>
        <taxon>Bacillati</taxon>
        <taxon>Actinomycetota</taxon>
        <taxon>Actinomycetes</taxon>
        <taxon>Mycobacteriales</taxon>
        <taxon>Gordoniaceae</taxon>
        <taxon>Gordonia</taxon>
    </lineage>
</organism>
<dbReference type="AlphaFoldDB" id="H5U3Y6"/>
<gene>
    <name evidence="9" type="ORF">GOSPT_103_00210</name>
</gene>
<evidence type="ECO:0000256" key="6">
    <source>
        <dbReference type="RuleBase" id="RU361157"/>
    </source>
</evidence>
<proteinExistence type="inferred from homology"/>
<feature type="transmembrane region" description="Helical" evidence="6">
    <location>
        <begin position="75"/>
        <end position="98"/>
    </location>
</feature>
<feature type="region of interest" description="Disordered" evidence="7">
    <location>
        <begin position="1"/>
        <end position="40"/>
    </location>
</feature>
<dbReference type="PIRSF" id="PIRSF006648">
    <property type="entry name" value="DrrB"/>
    <property type="match status" value="1"/>
</dbReference>
<dbReference type="InterPro" id="IPR000412">
    <property type="entry name" value="ABC_2_transport"/>
</dbReference>
<keyword evidence="3 6" id="KW-1133">Transmembrane helix</keyword>
<dbReference type="InterPro" id="IPR051784">
    <property type="entry name" value="Nod_factor_ABC_transporter"/>
</dbReference>
<keyword evidence="2 6" id="KW-0812">Transmembrane</keyword>
<feature type="transmembrane region" description="Helical" evidence="6">
    <location>
        <begin position="274"/>
        <end position="297"/>
    </location>
</feature>
<comment type="subcellular location">
    <subcellularLocation>
        <location evidence="6">Cell membrane</location>
        <topology evidence="6">Multi-pass membrane protein</topology>
    </subcellularLocation>
    <subcellularLocation>
        <location evidence="1">Membrane</location>
        <topology evidence="1">Multi-pass membrane protein</topology>
    </subcellularLocation>
</comment>
<evidence type="ECO:0000256" key="1">
    <source>
        <dbReference type="ARBA" id="ARBA00004141"/>
    </source>
</evidence>
<dbReference type="EMBL" id="BAFC01000101">
    <property type="protein sequence ID" value="GAB40444.1"/>
    <property type="molecule type" value="Genomic_DNA"/>
</dbReference>
<dbReference type="PROSITE" id="PS51012">
    <property type="entry name" value="ABC_TM2"/>
    <property type="match status" value="1"/>
</dbReference>
<keyword evidence="4 6" id="KW-0472">Membrane</keyword>
<dbReference type="GO" id="GO:0046677">
    <property type="term" value="P:response to antibiotic"/>
    <property type="evidence" value="ECO:0007669"/>
    <property type="project" value="UniProtKB-KW"/>
</dbReference>
<feature type="compositionally biased region" description="Polar residues" evidence="7">
    <location>
        <begin position="22"/>
        <end position="35"/>
    </location>
</feature>
<evidence type="ECO:0000256" key="4">
    <source>
        <dbReference type="ARBA" id="ARBA00023136"/>
    </source>
</evidence>
<keyword evidence="5" id="KW-0046">Antibiotic resistance</keyword>